<keyword evidence="3 9" id="KW-0813">Transport</keyword>
<evidence type="ECO:0000256" key="8">
    <source>
        <dbReference type="ARBA" id="ARBA00023242"/>
    </source>
</evidence>
<evidence type="ECO:0000256" key="9">
    <source>
        <dbReference type="PIRNR" id="PIRNR038119"/>
    </source>
</evidence>
<dbReference type="PIRSF" id="PIRSF038119">
    <property type="entry name" value="Nucleoporin_NUP53"/>
    <property type="match status" value="1"/>
</dbReference>
<dbReference type="SUPFAM" id="SSF54928">
    <property type="entry name" value="RNA-binding domain, RBD"/>
    <property type="match status" value="1"/>
</dbReference>
<dbReference type="GO" id="GO:0044615">
    <property type="term" value="C:nuclear pore nuclear basket"/>
    <property type="evidence" value="ECO:0007669"/>
    <property type="project" value="TreeGrafter"/>
</dbReference>
<evidence type="ECO:0000256" key="3">
    <source>
        <dbReference type="ARBA" id="ARBA00022448"/>
    </source>
</evidence>
<protein>
    <recommendedName>
        <fullName evidence="9">Nucleoporin NUP53</fullName>
    </recommendedName>
</protein>
<name>A0A6J2PBT5_COTGO</name>
<dbReference type="Pfam" id="PF05172">
    <property type="entry name" value="RRM_Nup35"/>
    <property type="match status" value="1"/>
</dbReference>
<dbReference type="PROSITE" id="PS51472">
    <property type="entry name" value="RRM_NUP35"/>
    <property type="match status" value="1"/>
</dbReference>
<dbReference type="GO" id="GO:0003676">
    <property type="term" value="F:nucleic acid binding"/>
    <property type="evidence" value="ECO:0007669"/>
    <property type="project" value="InterPro"/>
</dbReference>
<feature type="domain" description="RRM Nup35-type" evidence="11">
    <location>
        <begin position="148"/>
        <end position="228"/>
    </location>
</feature>
<keyword evidence="7 9" id="KW-0906">Nuclear pore complex</keyword>
<evidence type="ECO:0000259" key="11">
    <source>
        <dbReference type="PROSITE" id="PS51472"/>
    </source>
</evidence>
<comment type="subcellular location">
    <subcellularLocation>
        <location evidence="1 9">Nucleus</location>
        <location evidence="1 9">Nuclear pore complex</location>
    </subcellularLocation>
</comment>
<dbReference type="OrthoDB" id="3365060at2759"/>
<reference evidence="13" key="1">
    <citation type="submission" date="2025-08" db="UniProtKB">
        <authorList>
            <consortium name="RefSeq"/>
        </authorList>
    </citation>
    <scope>IDENTIFICATION</scope>
</reference>
<dbReference type="RefSeq" id="XP_029283573.1">
    <property type="nucleotide sequence ID" value="XM_029427713.1"/>
</dbReference>
<evidence type="ECO:0000256" key="2">
    <source>
        <dbReference type="ARBA" id="ARBA00009454"/>
    </source>
</evidence>
<dbReference type="InterPro" id="IPR017389">
    <property type="entry name" value="Nucleoporin_NUP53"/>
</dbReference>
<dbReference type="GO" id="GO:0017056">
    <property type="term" value="F:structural constituent of nuclear pore"/>
    <property type="evidence" value="ECO:0007669"/>
    <property type="project" value="InterPro"/>
</dbReference>
<keyword evidence="5 9" id="KW-0653">Protein transport</keyword>
<gene>
    <name evidence="13" type="primary">nup35</name>
</gene>
<evidence type="ECO:0000256" key="10">
    <source>
        <dbReference type="SAM" id="MobiDB-lite"/>
    </source>
</evidence>
<dbReference type="Gene3D" id="3.30.70.330">
    <property type="match status" value="1"/>
</dbReference>
<dbReference type="GO" id="GO:0005543">
    <property type="term" value="F:phospholipid binding"/>
    <property type="evidence" value="ECO:0007669"/>
    <property type="project" value="TreeGrafter"/>
</dbReference>
<dbReference type="PANTHER" id="PTHR21527">
    <property type="entry name" value="NUCLEOPORIN NUP35"/>
    <property type="match status" value="1"/>
</dbReference>
<dbReference type="FunFam" id="3.30.70.330:FF:000095">
    <property type="entry name" value="Putative Nucleoporin NUP53"/>
    <property type="match status" value="1"/>
</dbReference>
<dbReference type="GeneID" id="115005756"/>
<dbReference type="KEGG" id="cgob:115005756"/>
<evidence type="ECO:0000256" key="4">
    <source>
        <dbReference type="ARBA" id="ARBA00022816"/>
    </source>
</evidence>
<dbReference type="GO" id="GO:0006999">
    <property type="term" value="P:nuclear pore organization"/>
    <property type="evidence" value="ECO:0007669"/>
    <property type="project" value="TreeGrafter"/>
</dbReference>
<dbReference type="InParanoid" id="A0A6J2PBT5"/>
<dbReference type="AlphaFoldDB" id="A0A6J2PBT5"/>
<sequence>MELQVGTEPMTLGSPTSPKPTPGAQFLPGFLMGDLPAPATPQPRPFSLGTSILDSPSTPRGGCGGGSAPQPVVPTPKDKSGAPPVRSIHDDLVTVTTPLNTHRQSFPVMASPMSARGASTPGVQQGCLSPAQMDPFYSQGESLSSDDQLDQTWITVFGFPPASASYILLQFAQYGNILKHTMASPGNWMHLQYQSRLQARKALSKDGKVFGDAIMVGVKPCIDKSVMDSSVAVSPALSSSFSSSALPSTPRSAIRPLSSACRSSGREYQVVADRHTPRKDDTLVSKAMEYMFGW</sequence>
<dbReference type="Proteomes" id="UP000504630">
    <property type="component" value="Unplaced"/>
</dbReference>
<feature type="region of interest" description="Disordered" evidence="10">
    <location>
        <begin position="1"/>
        <end position="86"/>
    </location>
</feature>
<dbReference type="GO" id="GO:0006607">
    <property type="term" value="P:NLS-bearing protein import into nucleus"/>
    <property type="evidence" value="ECO:0007669"/>
    <property type="project" value="TreeGrafter"/>
</dbReference>
<evidence type="ECO:0000256" key="1">
    <source>
        <dbReference type="ARBA" id="ARBA00004567"/>
    </source>
</evidence>
<evidence type="ECO:0000313" key="13">
    <source>
        <dbReference type="RefSeq" id="XP_029283573.1"/>
    </source>
</evidence>
<dbReference type="CTD" id="129401"/>
<comment type="function">
    <text evidence="9">Functions as a component of the nuclear pore complex (NPC).</text>
</comment>
<dbReference type="CDD" id="cd12722">
    <property type="entry name" value="RRM_Nup53"/>
    <property type="match status" value="1"/>
</dbReference>
<evidence type="ECO:0000256" key="5">
    <source>
        <dbReference type="ARBA" id="ARBA00022927"/>
    </source>
</evidence>
<organism evidence="12 13">
    <name type="scientific">Cottoperca gobio</name>
    <name type="common">Frogmouth</name>
    <name type="synonym">Aphritis gobio</name>
    <dbReference type="NCBI Taxonomy" id="56716"/>
    <lineage>
        <taxon>Eukaryota</taxon>
        <taxon>Metazoa</taxon>
        <taxon>Chordata</taxon>
        <taxon>Craniata</taxon>
        <taxon>Vertebrata</taxon>
        <taxon>Euteleostomi</taxon>
        <taxon>Actinopterygii</taxon>
        <taxon>Neopterygii</taxon>
        <taxon>Teleostei</taxon>
        <taxon>Neoteleostei</taxon>
        <taxon>Acanthomorphata</taxon>
        <taxon>Eupercaria</taxon>
        <taxon>Perciformes</taxon>
        <taxon>Notothenioidei</taxon>
        <taxon>Bovichtidae</taxon>
        <taxon>Cottoperca</taxon>
    </lineage>
</organism>
<evidence type="ECO:0000256" key="7">
    <source>
        <dbReference type="ARBA" id="ARBA00023132"/>
    </source>
</evidence>
<dbReference type="InterPro" id="IPR035979">
    <property type="entry name" value="RBD_domain_sf"/>
</dbReference>
<keyword evidence="12" id="KW-1185">Reference proteome</keyword>
<keyword evidence="4 9" id="KW-0509">mRNA transport</keyword>
<dbReference type="InterPro" id="IPR012677">
    <property type="entry name" value="Nucleotide-bd_a/b_plait_sf"/>
</dbReference>
<keyword evidence="6 9" id="KW-0811">Translocation</keyword>
<dbReference type="PANTHER" id="PTHR21527:SF6">
    <property type="entry name" value="NUCLEOPORIN NUP35"/>
    <property type="match status" value="1"/>
</dbReference>
<proteinExistence type="inferred from homology"/>
<comment type="similarity">
    <text evidence="2 9">Belongs to the Nup35 family.</text>
</comment>
<accession>A0A6J2PBT5</accession>
<dbReference type="GO" id="GO:0044613">
    <property type="term" value="C:nuclear pore central transport channel"/>
    <property type="evidence" value="ECO:0007669"/>
    <property type="project" value="TreeGrafter"/>
</dbReference>
<feature type="compositionally biased region" description="Polar residues" evidence="10">
    <location>
        <begin position="48"/>
        <end position="58"/>
    </location>
</feature>
<evidence type="ECO:0000256" key="6">
    <source>
        <dbReference type="ARBA" id="ARBA00023010"/>
    </source>
</evidence>
<dbReference type="FunCoup" id="A0A6J2PBT5">
    <property type="interactions" value="745"/>
</dbReference>
<dbReference type="GO" id="GO:0031965">
    <property type="term" value="C:nuclear membrane"/>
    <property type="evidence" value="ECO:0007669"/>
    <property type="project" value="InterPro"/>
</dbReference>
<keyword evidence="8 9" id="KW-0539">Nucleus</keyword>
<dbReference type="InterPro" id="IPR007846">
    <property type="entry name" value="RRM_NUP35_dom"/>
</dbReference>
<evidence type="ECO:0000313" key="12">
    <source>
        <dbReference type="Proteomes" id="UP000504630"/>
    </source>
</evidence>
<dbReference type="GO" id="GO:0051028">
    <property type="term" value="P:mRNA transport"/>
    <property type="evidence" value="ECO:0007669"/>
    <property type="project" value="UniProtKB-UniRule"/>
</dbReference>